<keyword evidence="2" id="KW-1185">Reference proteome</keyword>
<dbReference type="Proteomes" id="UP000011721">
    <property type="component" value="Chromosome"/>
</dbReference>
<dbReference type="STRING" id="1167006.UWK_03181"/>
<dbReference type="RefSeq" id="WP_015405392.1">
    <property type="nucleotide sequence ID" value="NC_020304.1"/>
</dbReference>
<name>M1P896_DESSD</name>
<dbReference type="OrthoDB" id="5422828at2"/>
<gene>
    <name evidence="1" type="ordered locus">UWK_03181</name>
</gene>
<proteinExistence type="predicted"/>
<dbReference type="AlphaFoldDB" id="M1P896"/>
<evidence type="ECO:0000313" key="2">
    <source>
        <dbReference type="Proteomes" id="UP000011721"/>
    </source>
</evidence>
<evidence type="ECO:0000313" key="1">
    <source>
        <dbReference type="EMBL" id="AGF79708.1"/>
    </source>
</evidence>
<dbReference type="HOGENOM" id="CLU_188261_1_0_7"/>
<dbReference type="EMBL" id="CP003985">
    <property type="protein sequence ID" value="AGF79708.1"/>
    <property type="molecule type" value="Genomic_DNA"/>
</dbReference>
<accession>M1P896</accession>
<sequence>MSLRQPTRCTGDKKKLALAELCQLLEDHPEKSRKILLQQVEIKYDLTPKECEFLDRNFHTE</sequence>
<organism evidence="1 2">
    <name type="scientific">Desulfocapsa sulfexigens (strain DSM 10523 / SB164P1)</name>
    <dbReference type="NCBI Taxonomy" id="1167006"/>
    <lineage>
        <taxon>Bacteria</taxon>
        <taxon>Pseudomonadati</taxon>
        <taxon>Thermodesulfobacteriota</taxon>
        <taxon>Desulfobulbia</taxon>
        <taxon>Desulfobulbales</taxon>
        <taxon>Desulfocapsaceae</taxon>
        <taxon>Desulfocapsa</taxon>
    </lineage>
</organism>
<protein>
    <submittedName>
        <fullName evidence="1">Uncharacterized protein</fullName>
    </submittedName>
</protein>
<reference evidence="2" key="1">
    <citation type="journal article" date="2013" name="Stand. Genomic Sci.">
        <title>Complete genome sequence of Desulfocapsa sulfexigens, a marine deltaproteobacterium specialized in disproportionating inorganic sulfur compounds.</title>
        <authorList>
            <person name="Finster K.W."/>
            <person name="Kjeldsen K.U."/>
            <person name="Kube M."/>
            <person name="Reinhardt R."/>
            <person name="Mussmann M."/>
            <person name="Amann R."/>
            <person name="Schreiber L."/>
        </authorList>
    </citation>
    <scope>NUCLEOTIDE SEQUENCE [LARGE SCALE GENOMIC DNA]</scope>
    <source>
        <strain evidence="2">DSM 10523 / SB164P1</strain>
    </source>
</reference>
<dbReference type="KEGG" id="dsf:UWK_03181"/>